<feature type="compositionally biased region" description="Acidic residues" evidence="1">
    <location>
        <begin position="162"/>
        <end position="172"/>
    </location>
</feature>
<evidence type="ECO:0000313" key="2">
    <source>
        <dbReference type="EMBL" id="KAF9542171.1"/>
    </source>
</evidence>
<reference evidence="2" key="1">
    <citation type="journal article" date="2020" name="Fungal Divers.">
        <title>Resolving the Mortierellaceae phylogeny through synthesis of multi-gene phylogenetics and phylogenomics.</title>
        <authorList>
            <person name="Vandepol N."/>
            <person name="Liber J."/>
            <person name="Desiro A."/>
            <person name="Na H."/>
            <person name="Kennedy M."/>
            <person name="Barry K."/>
            <person name="Grigoriev I.V."/>
            <person name="Miller A.N."/>
            <person name="O'Donnell K."/>
            <person name="Stajich J.E."/>
            <person name="Bonito G."/>
        </authorList>
    </citation>
    <scope>NUCLEOTIDE SEQUENCE</scope>
    <source>
        <strain evidence="2">NRRL 2591</strain>
    </source>
</reference>
<evidence type="ECO:0000256" key="1">
    <source>
        <dbReference type="SAM" id="MobiDB-lite"/>
    </source>
</evidence>
<proteinExistence type="predicted"/>
<gene>
    <name evidence="2" type="ORF">EC957_002253</name>
</gene>
<name>A0A9P6F3M3_9FUNG</name>
<dbReference type="EMBL" id="JAAAXW010000145">
    <property type="protein sequence ID" value="KAF9542171.1"/>
    <property type="molecule type" value="Genomic_DNA"/>
</dbReference>
<feature type="compositionally biased region" description="Basic and acidic residues" evidence="1">
    <location>
        <begin position="142"/>
        <end position="152"/>
    </location>
</feature>
<comment type="caution">
    <text evidence="2">The sequence shown here is derived from an EMBL/GenBank/DDBJ whole genome shotgun (WGS) entry which is preliminary data.</text>
</comment>
<dbReference type="Proteomes" id="UP000723463">
    <property type="component" value="Unassembled WGS sequence"/>
</dbReference>
<accession>A0A9P6F3M3</accession>
<protein>
    <submittedName>
        <fullName evidence="2">Uncharacterized protein</fullName>
    </submittedName>
</protein>
<evidence type="ECO:0000313" key="3">
    <source>
        <dbReference type="Proteomes" id="UP000723463"/>
    </source>
</evidence>
<feature type="region of interest" description="Disordered" evidence="1">
    <location>
        <begin position="142"/>
        <end position="172"/>
    </location>
</feature>
<dbReference type="AlphaFoldDB" id="A0A9P6F3M3"/>
<sequence>MEYSNEQWHWKLRQDGMMDAHDIAGEALSAEPAMEDVDETAEFVSTPLQARCNTDDRVSSTTAEADFETSVGYLRSLAGRRDPLSADGIKAMRVTSSGGSAKATRRPLFAIVPPQYQLYENLHLSKAALKAEVGVGLSKEAEIGDRGDEYHTGDSVYSGIDNDSDDDGENDM</sequence>
<keyword evidence="3" id="KW-1185">Reference proteome</keyword>
<organism evidence="2 3">
    <name type="scientific">Mortierella hygrophila</name>
    <dbReference type="NCBI Taxonomy" id="979708"/>
    <lineage>
        <taxon>Eukaryota</taxon>
        <taxon>Fungi</taxon>
        <taxon>Fungi incertae sedis</taxon>
        <taxon>Mucoromycota</taxon>
        <taxon>Mortierellomycotina</taxon>
        <taxon>Mortierellomycetes</taxon>
        <taxon>Mortierellales</taxon>
        <taxon>Mortierellaceae</taxon>
        <taxon>Mortierella</taxon>
    </lineage>
</organism>